<dbReference type="GO" id="GO:0005524">
    <property type="term" value="F:ATP binding"/>
    <property type="evidence" value="ECO:0007669"/>
    <property type="project" value="UniProtKB-UniRule"/>
</dbReference>
<dbReference type="SMART" id="SM00220">
    <property type="entry name" value="S_TKc"/>
    <property type="match status" value="1"/>
</dbReference>
<name>A0AAV5SUS5_9BILA</name>
<dbReference type="InterPro" id="IPR011009">
    <property type="entry name" value="Kinase-like_dom_sf"/>
</dbReference>
<keyword evidence="1" id="KW-0808">Transferase</keyword>
<keyword evidence="8" id="KW-1185">Reference proteome</keyword>
<gene>
    <name evidence="7" type="ORF">PENTCL1PPCAC_8615</name>
</gene>
<evidence type="ECO:0000256" key="5">
    <source>
        <dbReference type="PROSITE-ProRule" id="PRU10141"/>
    </source>
</evidence>
<accession>A0AAV5SUS5</accession>
<dbReference type="SUPFAM" id="SSF56112">
    <property type="entry name" value="Protein kinase-like (PK-like)"/>
    <property type="match status" value="1"/>
</dbReference>
<dbReference type="AlphaFoldDB" id="A0AAV5SUS5"/>
<proteinExistence type="predicted"/>
<dbReference type="InterPro" id="IPR050339">
    <property type="entry name" value="CC_SR_Kinase"/>
</dbReference>
<evidence type="ECO:0000259" key="6">
    <source>
        <dbReference type="PROSITE" id="PS50011"/>
    </source>
</evidence>
<evidence type="ECO:0000256" key="3">
    <source>
        <dbReference type="ARBA" id="ARBA00022777"/>
    </source>
</evidence>
<dbReference type="GO" id="GO:0005737">
    <property type="term" value="C:cytoplasm"/>
    <property type="evidence" value="ECO:0007669"/>
    <property type="project" value="TreeGrafter"/>
</dbReference>
<dbReference type="EMBL" id="BTSX01000002">
    <property type="protein sequence ID" value="GMS86440.1"/>
    <property type="molecule type" value="Genomic_DNA"/>
</dbReference>
<evidence type="ECO:0000256" key="2">
    <source>
        <dbReference type="ARBA" id="ARBA00022741"/>
    </source>
</evidence>
<dbReference type="PROSITE" id="PS50011">
    <property type="entry name" value="PROTEIN_KINASE_DOM"/>
    <property type="match status" value="1"/>
</dbReference>
<dbReference type="GO" id="GO:0005634">
    <property type="term" value="C:nucleus"/>
    <property type="evidence" value="ECO:0007669"/>
    <property type="project" value="TreeGrafter"/>
</dbReference>
<dbReference type="Gene3D" id="3.30.200.20">
    <property type="entry name" value="Phosphorylase Kinase, domain 1"/>
    <property type="match status" value="1"/>
</dbReference>
<comment type="caution">
    <text evidence="7">The sequence shown here is derived from an EMBL/GenBank/DDBJ whole genome shotgun (WGS) entry which is preliminary data.</text>
</comment>
<dbReference type="Pfam" id="PF00069">
    <property type="entry name" value="Pkinase"/>
    <property type="match status" value="1"/>
</dbReference>
<dbReference type="Gene3D" id="1.10.510.10">
    <property type="entry name" value="Transferase(Phosphotransferase) domain 1"/>
    <property type="match status" value="1"/>
</dbReference>
<dbReference type="GO" id="GO:0004694">
    <property type="term" value="F:eukaryotic translation initiation factor 2alpha kinase activity"/>
    <property type="evidence" value="ECO:0007669"/>
    <property type="project" value="TreeGrafter"/>
</dbReference>
<feature type="domain" description="Protein kinase" evidence="6">
    <location>
        <begin position="72"/>
        <end position="283"/>
    </location>
</feature>
<dbReference type="Proteomes" id="UP001432027">
    <property type="component" value="Unassembled WGS sequence"/>
</dbReference>
<organism evidence="7 8">
    <name type="scientific">Pristionchus entomophagus</name>
    <dbReference type="NCBI Taxonomy" id="358040"/>
    <lineage>
        <taxon>Eukaryota</taxon>
        <taxon>Metazoa</taxon>
        <taxon>Ecdysozoa</taxon>
        <taxon>Nematoda</taxon>
        <taxon>Chromadorea</taxon>
        <taxon>Rhabditida</taxon>
        <taxon>Rhabditina</taxon>
        <taxon>Diplogasteromorpha</taxon>
        <taxon>Diplogasteroidea</taxon>
        <taxon>Neodiplogasteridae</taxon>
        <taxon>Pristionchus</taxon>
    </lineage>
</organism>
<keyword evidence="2 5" id="KW-0547">Nucleotide-binding</keyword>
<evidence type="ECO:0000313" key="8">
    <source>
        <dbReference type="Proteomes" id="UP001432027"/>
    </source>
</evidence>
<sequence length="283" mass="32764">MGSMCYTESVVEDEKSSSTQEWKDEWNLLLQMYRDPNNSKEISIGDEVRPSIDKLVLDESDDSFISEFQTRFKPIKILGRGGYGCVFEVEKNVMGKVKWKRAIKRIPIRGSEKDVNDALREVEVLSSFDHPGIVKFHDSWYEEPPPGWQRRADDKLMLELNYRGHIPYKHDSAFLYIQMELCHSTLDQWLAENTERDMTIMMKWFAQLVSAVDYIHKNGKIHRDLKPSNILFADENHLKICDLGIASDRVIMNAGNRLEISKSGTADRGTCMYMAPEQVLCIF</sequence>
<dbReference type="PANTHER" id="PTHR11042">
    <property type="entry name" value="EUKARYOTIC TRANSLATION INITIATION FACTOR 2-ALPHA KINASE EIF2-ALPHA KINASE -RELATED"/>
    <property type="match status" value="1"/>
</dbReference>
<reference evidence="7" key="1">
    <citation type="submission" date="2023-10" db="EMBL/GenBank/DDBJ databases">
        <title>Genome assembly of Pristionchus species.</title>
        <authorList>
            <person name="Yoshida K."/>
            <person name="Sommer R.J."/>
        </authorList>
    </citation>
    <scope>NUCLEOTIDE SEQUENCE</scope>
    <source>
        <strain evidence="7">RS0144</strain>
    </source>
</reference>
<dbReference type="InterPro" id="IPR017441">
    <property type="entry name" value="Protein_kinase_ATP_BS"/>
</dbReference>
<keyword evidence="3" id="KW-0418">Kinase</keyword>
<dbReference type="InterPro" id="IPR000719">
    <property type="entry name" value="Prot_kinase_dom"/>
</dbReference>
<dbReference type="PROSITE" id="PS00107">
    <property type="entry name" value="PROTEIN_KINASE_ATP"/>
    <property type="match status" value="1"/>
</dbReference>
<dbReference type="PANTHER" id="PTHR11042:SF91">
    <property type="entry name" value="EUKARYOTIC TRANSLATION INITIATION FACTOR 2-ALPHA KINASE"/>
    <property type="match status" value="1"/>
</dbReference>
<keyword evidence="4 5" id="KW-0067">ATP-binding</keyword>
<evidence type="ECO:0000256" key="1">
    <source>
        <dbReference type="ARBA" id="ARBA00022679"/>
    </source>
</evidence>
<feature type="binding site" evidence="5">
    <location>
        <position position="104"/>
    </location>
    <ligand>
        <name>ATP</name>
        <dbReference type="ChEBI" id="CHEBI:30616"/>
    </ligand>
</feature>
<evidence type="ECO:0000313" key="7">
    <source>
        <dbReference type="EMBL" id="GMS86440.1"/>
    </source>
</evidence>
<evidence type="ECO:0000256" key="4">
    <source>
        <dbReference type="ARBA" id="ARBA00022840"/>
    </source>
</evidence>
<dbReference type="FunFam" id="3.30.200.20:FF:000706">
    <property type="entry name" value="Protein kinase"/>
    <property type="match status" value="1"/>
</dbReference>
<protein>
    <recommendedName>
        <fullName evidence="6">Protein kinase domain-containing protein</fullName>
    </recommendedName>
</protein>